<evidence type="ECO:0000313" key="2">
    <source>
        <dbReference type="EMBL" id="SPD74042.1"/>
    </source>
</evidence>
<evidence type="ECO:0000259" key="1">
    <source>
        <dbReference type="Pfam" id="PF21956"/>
    </source>
</evidence>
<gene>
    <name evidence="2" type="ORF">PITCH_A2030186</name>
</gene>
<proteinExistence type="predicted"/>
<protein>
    <recommendedName>
        <fullName evidence="1">DUF6922 domain-containing protein</fullName>
    </recommendedName>
</protein>
<name>A0A445MXE1_9BACT</name>
<sequence length="98" mass="11619">MAITTDNSNSFCLFWDVDRSKLDINVHKTFIIERVLKYGIIEDVLWLLKTYSEDDLIKTIKSSKNIDRKTANYWALHLGIKKEDVICLNRPLIHEQFY</sequence>
<dbReference type="EMBL" id="OJIN01000117">
    <property type="protein sequence ID" value="SPD74042.1"/>
    <property type="molecule type" value="Genomic_DNA"/>
</dbReference>
<reference evidence="2" key="1">
    <citation type="submission" date="2018-01" db="EMBL/GenBank/DDBJ databases">
        <authorList>
            <person name="Regsiter A."/>
            <person name="William W."/>
        </authorList>
    </citation>
    <scope>NUCLEOTIDE SEQUENCE</scope>
    <source>
        <strain evidence="2">TRIP AH-1</strain>
    </source>
</reference>
<accession>A0A445MXE1</accession>
<dbReference type="InterPro" id="IPR053830">
    <property type="entry name" value="DUF6922"/>
</dbReference>
<organism evidence="2">
    <name type="scientific">uncultured Desulfobacterium sp</name>
    <dbReference type="NCBI Taxonomy" id="201089"/>
    <lineage>
        <taxon>Bacteria</taxon>
        <taxon>Pseudomonadati</taxon>
        <taxon>Thermodesulfobacteriota</taxon>
        <taxon>Desulfobacteria</taxon>
        <taxon>Desulfobacterales</taxon>
        <taxon>Desulfobacteriaceae</taxon>
        <taxon>Desulfobacterium</taxon>
        <taxon>environmental samples</taxon>
    </lineage>
</organism>
<dbReference type="Pfam" id="PF21956">
    <property type="entry name" value="DUF6922"/>
    <property type="match status" value="1"/>
</dbReference>
<feature type="domain" description="DUF6922" evidence="1">
    <location>
        <begin position="13"/>
        <end position="60"/>
    </location>
</feature>
<dbReference type="AlphaFoldDB" id="A0A445MXE1"/>